<dbReference type="AlphaFoldDB" id="A0A2K5RHL1"/>
<dbReference type="Proteomes" id="UP000233040">
    <property type="component" value="Unassembled WGS sequence"/>
</dbReference>
<name>A0A2K5RHL1_CEBIM</name>
<organism evidence="2 3">
    <name type="scientific">Cebus imitator</name>
    <name type="common">Panamanian white-faced capuchin</name>
    <name type="synonym">Cebus capucinus imitator</name>
    <dbReference type="NCBI Taxonomy" id="2715852"/>
    <lineage>
        <taxon>Eukaryota</taxon>
        <taxon>Metazoa</taxon>
        <taxon>Chordata</taxon>
        <taxon>Craniata</taxon>
        <taxon>Vertebrata</taxon>
        <taxon>Euteleostomi</taxon>
        <taxon>Mammalia</taxon>
        <taxon>Eutheria</taxon>
        <taxon>Euarchontoglires</taxon>
        <taxon>Primates</taxon>
        <taxon>Haplorrhini</taxon>
        <taxon>Platyrrhini</taxon>
        <taxon>Cebidae</taxon>
        <taxon>Cebinae</taxon>
        <taxon>Cebus</taxon>
    </lineage>
</organism>
<reference evidence="2" key="1">
    <citation type="submission" date="2025-08" db="UniProtKB">
        <authorList>
            <consortium name="Ensembl"/>
        </authorList>
    </citation>
    <scope>IDENTIFICATION</scope>
</reference>
<dbReference type="PANTHER" id="PTHR36135:SF1">
    <property type="entry name" value="FIBROUS SHEATH CABYR-BINDING PROTEIN"/>
    <property type="match status" value="1"/>
</dbReference>
<dbReference type="InterPro" id="IPR043375">
    <property type="entry name" value="FSCB"/>
</dbReference>
<feature type="compositionally biased region" description="Low complexity" evidence="1">
    <location>
        <begin position="294"/>
        <end position="311"/>
    </location>
</feature>
<sequence length="599" mass="64137">MIDKSQQTDIKEKKKHMAMPQSSSPKATHSIANISGSKGNYPANTYKSLRISSELQQTWTKRKHGQEMTSKSLQTDIIVEEKKEVKLVEETVVPEEKSAGVRGAGIELPESVQEVEIPPNVPSVQLKMDRSQQTSCTGDWTMMNIPHVEKADKEQQTFFSESEIVVISRPDSSFIKSKEGALKHTPSGKILVSEHPVFQPATSSNEEIRQKSISRTSFTRETKNGPPVLLEDELKQEVTIPVVQEGSAAEKVAPAEIEPPPTETFPAEIQPALVEESTAKAEPRTTENIYVQIEPPTEQTPAAEAATADAENSVKVQPPPAKEAPLVEFPDEIQPPPAEETTAEEASAEIQLLAATEASAEEAPAEVQPPPAEEAPAKVQPPPAEEAPAEVQPPPAEEAPAEVQPPPAEEAPEAPAEVQPPPAEEAPAEVQPPPAEEAPAEIQPPPAEEAPAEVQPPPAEETPAEVQPPPAEEAPAEVQPPPAEETPVEDTLAEVHSPAADEVPAEEAPVDEQSPPADLLLTEELPIQEASAEGSPPPSEQTPENEALVVNMSTGLQSPQVAEIPAVVSEDDAKFEEVLKTNPVHKDLSNTNDGQVPTL</sequence>
<feature type="compositionally biased region" description="Polar residues" evidence="1">
    <location>
        <begin position="200"/>
        <end position="217"/>
    </location>
</feature>
<dbReference type="GO" id="GO:0035686">
    <property type="term" value="C:sperm fibrous sheath"/>
    <property type="evidence" value="ECO:0007669"/>
    <property type="project" value="TreeGrafter"/>
</dbReference>
<keyword evidence="3" id="KW-1185">Reference proteome</keyword>
<feature type="compositionally biased region" description="Low complexity" evidence="1">
    <location>
        <begin position="348"/>
        <end position="358"/>
    </location>
</feature>
<feature type="region of interest" description="Disordered" evidence="1">
    <location>
        <begin position="1"/>
        <end position="43"/>
    </location>
</feature>
<feature type="region of interest" description="Disordered" evidence="1">
    <location>
        <begin position="197"/>
        <end position="232"/>
    </location>
</feature>
<dbReference type="PANTHER" id="PTHR36135">
    <property type="entry name" value="FIBROUS SHEATH CABYR-BINDING PROTEIN"/>
    <property type="match status" value="1"/>
</dbReference>
<reference evidence="2" key="2">
    <citation type="submission" date="2025-09" db="UniProtKB">
        <authorList>
            <consortium name="Ensembl"/>
        </authorList>
    </citation>
    <scope>IDENTIFICATION</scope>
</reference>
<feature type="compositionally biased region" description="Pro residues" evidence="1">
    <location>
        <begin position="418"/>
        <end position="484"/>
    </location>
</feature>
<accession>A0A2K5RHL1</accession>
<dbReference type="GeneTree" id="ENSGT00730000111477"/>
<dbReference type="GO" id="GO:0033234">
    <property type="term" value="P:negative regulation of protein sumoylation"/>
    <property type="evidence" value="ECO:0007669"/>
    <property type="project" value="InterPro"/>
</dbReference>
<evidence type="ECO:0000313" key="3">
    <source>
        <dbReference type="Proteomes" id="UP000233040"/>
    </source>
</evidence>
<feature type="compositionally biased region" description="Polar residues" evidence="1">
    <location>
        <begin position="20"/>
        <end position="43"/>
    </location>
</feature>
<dbReference type="Ensembl" id="ENSCCAT00000045205.1">
    <property type="protein sequence ID" value="ENSCCAP00000027617.1"/>
    <property type="gene ID" value="ENSCCAG00000031673.1"/>
</dbReference>
<gene>
    <name evidence="2" type="primary">FSCB</name>
</gene>
<protein>
    <submittedName>
        <fullName evidence="2">Fibrous sheath CABYR binding protein</fullName>
    </submittedName>
</protein>
<dbReference type="GO" id="GO:0097228">
    <property type="term" value="C:sperm principal piece"/>
    <property type="evidence" value="ECO:0007669"/>
    <property type="project" value="TreeGrafter"/>
</dbReference>
<dbReference type="GO" id="GO:0005509">
    <property type="term" value="F:calcium ion binding"/>
    <property type="evidence" value="ECO:0007669"/>
    <property type="project" value="InterPro"/>
</dbReference>
<dbReference type="OMA" id="QLKMDRS"/>
<proteinExistence type="predicted"/>
<evidence type="ECO:0000313" key="2">
    <source>
        <dbReference type="Ensembl" id="ENSCCAP00000027617.1"/>
    </source>
</evidence>
<evidence type="ECO:0000256" key="1">
    <source>
        <dbReference type="SAM" id="MobiDB-lite"/>
    </source>
</evidence>
<dbReference type="STRING" id="9516.ENSCCAP00000027617"/>
<feature type="compositionally biased region" description="Pro residues" evidence="1">
    <location>
        <begin position="367"/>
        <end position="409"/>
    </location>
</feature>
<feature type="region of interest" description="Disordered" evidence="1">
    <location>
        <begin position="245"/>
        <end position="546"/>
    </location>
</feature>